<reference evidence="1 2" key="1">
    <citation type="submission" date="2016-08" db="EMBL/GenBank/DDBJ databases">
        <title>Draft genome of the agarase producing Sphingomonas sp. MCT13.</title>
        <authorList>
            <person name="D'Andrea M.M."/>
            <person name="Rossolini G.M."/>
            <person name="Thaller M.C."/>
        </authorList>
    </citation>
    <scope>NUCLEOTIDE SEQUENCE [LARGE SCALE GENOMIC DNA]</scope>
    <source>
        <strain evidence="1 2">MCT13</strain>
    </source>
</reference>
<proteinExistence type="predicted"/>
<protein>
    <submittedName>
        <fullName evidence="1">Uncharacterized protein</fullName>
    </submittedName>
</protein>
<name>A0A1E3LYQ7_9SPHN</name>
<sequence length="82" mass="8635">MQALDPLEVHGDQIFVTPAIGIDVATLEVTPPHTRPAGPGHGFSFEPHRQVWGTSGATLTSSSALLRWSLAGPVTVGCFLKT</sequence>
<dbReference type="AlphaFoldDB" id="A0A1E3LYQ7"/>
<organism evidence="1 2">
    <name type="scientific">Sphingomonas turrisvirgatae</name>
    <dbReference type="NCBI Taxonomy" id="1888892"/>
    <lineage>
        <taxon>Bacteria</taxon>
        <taxon>Pseudomonadati</taxon>
        <taxon>Pseudomonadota</taxon>
        <taxon>Alphaproteobacteria</taxon>
        <taxon>Sphingomonadales</taxon>
        <taxon>Sphingomonadaceae</taxon>
        <taxon>Sphingomonas</taxon>
    </lineage>
</organism>
<comment type="caution">
    <text evidence="1">The sequence shown here is derived from an EMBL/GenBank/DDBJ whole genome shotgun (WGS) entry which is preliminary data.</text>
</comment>
<evidence type="ECO:0000313" key="2">
    <source>
        <dbReference type="Proteomes" id="UP000094487"/>
    </source>
</evidence>
<dbReference type="Proteomes" id="UP000094487">
    <property type="component" value="Unassembled WGS sequence"/>
</dbReference>
<dbReference type="EMBL" id="MDDS01000011">
    <property type="protein sequence ID" value="ODP38881.1"/>
    <property type="molecule type" value="Genomic_DNA"/>
</dbReference>
<dbReference type="RefSeq" id="WP_069319485.1">
    <property type="nucleotide sequence ID" value="NZ_MDDS01000011.1"/>
</dbReference>
<accession>A0A1E3LYQ7</accession>
<evidence type="ECO:0000313" key="1">
    <source>
        <dbReference type="EMBL" id="ODP38881.1"/>
    </source>
</evidence>
<gene>
    <name evidence="1" type="ORF">BFL28_13250</name>
</gene>
<keyword evidence="2" id="KW-1185">Reference proteome</keyword>